<reference evidence="3" key="2">
    <citation type="submission" date="2013-12" db="EMBL/GenBank/DDBJ databases">
        <authorList>
            <person name="Yu Y."/>
            <person name="Lee S."/>
            <person name="de Baynast K."/>
            <person name="Wissotski M."/>
            <person name="Liu L."/>
            <person name="Talag J."/>
            <person name="Goicoechea J."/>
            <person name="Angelova A."/>
            <person name="Jetty R."/>
            <person name="Kudrna D."/>
            <person name="Golser W."/>
            <person name="Rivera L."/>
            <person name="Zhang J."/>
            <person name="Wing R."/>
        </authorList>
    </citation>
    <scope>NUCLEOTIDE SEQUENCE</scope>
</reference>
<proteinExistence type="predicted"/>
<dbReference type="EnsemblPlants" id="LPERR12G06070.1">
    <property type="protein sequence ID" value="LPERR12G06070.1"/>
    <property type="gene ID" value="LPERR12G06070"/>
</dbReference>
<dbReference type="eggNOG" id="ENOG502TJ3Q">
    <property type="taxonomic scope" value="Eukaryota"/>
</dbReference>
<evidence type="ECO:0000313" key="3">
    <source>
        <dbReference type="Proteomes" id="UP000032180"/>
    </source>
</evidence>
<name>A0A0D9XY20_9ORYZ</name>
<evidence type="ECO:0000313" key="2">
    <source>
        <dbReference type="EnsemblPlants" id="LPERR12G06070.1"/>
    </source>
</evidence>
<organism evidence="2 3">
    <name type="scientific">Leersia perrieri</name>
    <dbReference type="NCBI Taxonomy" id="77586"/>
    <lineage>
        <taxon>Eukaryota</taxon>
        <taxon>Viridiplantae</taxon>
        <taxon>Streptophyta</taxon>
        <taxon>Embryophyta</taxon>
        <taxon>Tracheophyta</taxon>
        <taxon>Spermatophyta</taxon>
        <taxon>Magnoliopsida</taxon>
        <taxon>Liliopsida</taxon>
        <taxon>Poales</taxon>
        <taxon>Poaceae</taxon>
        <taxon>BOP clade</taxon>
        <taxon>Oryzoideae</taxon>
        <taxon>Oryzeae</taxon>
        <taxon>Oryzinae</taxon>
        <taxon>Leersia</taxon>
    </lineage>
</organism>
<reference evidence="2" key="3">
    <citation type="submission" date="2015-04" db="UniProtKB">
        <authorList>
            <consortium name="EnsemblPlants"/>
        </authorList>
    </citation>
    <scope>IDENTIFICATION</scope>
</reference>
<keyword evidence="3" id="KW-1185">Reference proteome</keyword>
<accession>A0A0D9XY20</accession>
<sequence>MAAVAGGNDELLGYQYHGFRTMDELRNSVTIAYEERRWLDNEEKVAMLLNPEPFMWNHPAFVDSRIYRDSFFFLMMQDTLDEVYELSDVADDRWSDYAVGNTAIEEKELGGTKNLKNNRRYLDREEISCRRLEIKGKNRQRRRSLLPLDLAIRAPGIHPPIPGLMVVEYQRLPSELQGLRVQRAQEAEALDDLGVLNNERLPQPGPATGSLAPGAAPRCSNRTKGVGWRWRGR</sequence>
<dbReference type="HOGENOM" id="CLU_1191377_0_0_1"/>
<protein>
    <submittedName>
        <fullName evidence="2">Uncharacterized protein</fullName>
    </submittedName>
</protein>
<dbReference type="Gramene" id="LPERR12G06070.1">
    <property type="protein sequence ID" value="LPERR12G06070.1"/>
    <property type="gene ID" value="LPERR12G06070"/>
</dbReference>
<feature type="region of interest" description="Disordered" evidence="1">
    <location>
        <begin position="200"/>
        <end position="233"/>
    </location>
</feature>
<reference evidence="2 3" key="1">
    <citation type="submission" date="2012-08" db="EMBL/GenBank/DDBJ databases">
        <title>Oryza genome evolution.</title>
        <authorList>
            <person name="Wing R.A."/>
        </authorList>
    </citation>
    <scope>NUCLEOTIDE SEQUENCE</scope>
</reference>
<dbReference type="Proteomes" id="UP000032180">
    <property type="component" value="Chromosome 12"/>
</dbReference>
<evidence type="ECO:0000256" key="1">
    <source>
        <dbReference type="SAM" id="MobiDB-lite"/>
    </source>
</evidence>
<dbReference type="AlphaFoldDB" id="A0A0D9XY20"/>